<evidence type="ECO:0000256" key="6">
    <source>
        <dbReference type="ARBA" id="ARBA00022801"/>
    </source>
</evidence>
<protein>
    <recommendedName>
        <fullName evidence="10">Carboxylic ester hydrolase</fullName>
        <ecNumber evidence="10">3.1.1.-</ecNumber>
    </recommendedName>
</protein>
<dbReference type="EC" id="3.1.1.-" evidence="10"/>
<dbReference type="STRING" id="5288.A0A5C5FS61"/>
<keyword evidence="8" id="KW-1015">Disulfide bond</keyword>
<keyword evidence="7" id="KW-0106">Calcium</keyword>
<sequence>MGMSYSGLPAFCRVEINLNTYNNSPATAEVWLPDSDSYKGRYLTAGNGGLGGSINYGALAYSGLKNGFAAASTDGGHSSQNATEWALENPYRDDAIIDFGWRAIYTMTEAAKVIVAEYYGKKAKNSYYVGCSDGGRQGLKSIQKFPEQFDGVVVGSPANFISHQQAWSIWMSKHVLPVNGSSWIPSEMWPVIGAEVDRQCDLIDGVADGIINDPRKCDFDPSYLACNDNATSTSDCLGADQITAVRKIFAPWVDANQTTIFDGYYPVGSADASAYATVHLAATAPDMIGLSFYRNFVYNDTTWAWENLTAEDAFTYDEVNPGDMVANSPDLRGFAGESHGGKLLHYVGLADPNISPGNPLTYHRRVREFMTLNSDVDTDDFYRFFPVPAMAHCSGGSGASAFGSADSSSSTPPLAYDADHSALLAMVEWVEEGEAPEKIVAAKYIDDDSSNGLNFTRPICAYPREITYKGEGSIWNATNFECV</sequence>
<name>A0A5C5FS61_9BASI</name>
<evidence type="ECO:0000313" key="12">
    <source>
        <dbReference type="Proteomes" id="UP000311382"/>
    </source>
</evidence>
<dbReference type="SUPFAM" id="SSF53474">
    <property type="entry name" value="alpha/beta-Hydrolases"/>
    <property type="match status" value="1"/>
</dbReference>
<evidence type="ECO:0000256" key="2">
    <source>
        <dbReference type="ARBA" id="ARBA00022487"/>
    </source>
</evidence>
<organism evidence="11 12">
    <name type="scientific">Rhodotorula diobovata</name>
    <dbReference type="NCBI Taxonomy" id="5288"/>
    <lineage>
        <taxon>Eukaryota</taxon>
        <taxon>Fungi</taxon>
        <taxon>Dikarya</taxon>
        <taxon>Basidiomycota</taxon>
        <taxon>Pucciniomycotina</taxon>
        <taxon>Microbotryomycetes</taxon>
        <taxon>Sporidiobolales</taxon>
        <taxon>Sporidiobolaceae</taxon>
        <taxon>Rhodotorula</taxon>
    </lineage>
</organism>
<keyword evidence="2" id="KW-0719">Serine esterase</keyword>
<accession>A0A5C5FS61</accession>
<evidence type="ECO:0000256" key="4">
    <source>
        <dbReference type="ARBA" id="ARBA00022723"/>
    </source>
</evidence>
<keyword evidence="3" id="KW-0624">Polysaccharide degradation</keyword>
<dbReference type="GO" id="GO:0046872">
    <property type="term" value="F:metal ion binding"/>
    <property type="evidence" value="ECO:0007669"/>
    <property type="project" value="UniProtKB-KW"/>
</dbReference>
<evidence type="ECO:0000256" key="9">
    <source>
        <dbReference type="ARBA" id="ARBA00034075"/>
    </source>
</evidence>
<dbReference type="OrthoDB" id="2537554at2759"/>
<dbReference type="Proteomes" id="UP000311382">
    <property type="component" value="Unassembled WGS sequence"/>
</dbReference>
<reference evidence="11 12" key="1">
    <citation type="submission" date="2019-03" db="EMBL/GenBank/DDBJ databases">
        <title>Rhodosporidium diobovatum UCD-FST 08-225 genome sequencing, assembly, and annotation.</title>
        <authorList>
            <person name="Fakankun I.U."/>
            <person name="Fristensky B."/>
            <person name="Levin D.B."/>
        </authorList>
    </citation>
    <scope>NUCLEOTIDE SEQUENCE [LARGE SCALE GENOMIC DNA]</scope>
    <source>
        <strain evidence="11 12">UCD-FST 08-225</strain>
    </source>
</reference>
<evidence type="ECO:0000256" key="1">
    <source>
        <dbReference type="ARBA" id="ARBA00006249"/>
    </source>
</evidence>
<dbReference type="GO" id="GO:0030600">
    <property type="term" value="F:feruloyl esterase activity"/>
    <property type="evidence" value="ECO:0007669"/>
    <property type="project" value="UniProtKB-EC"/>
</dbReference>
<dbReference type="PANTHER" id="PTHR33938">
    <property type="entry name" value="FERULOYL ESTERASE B-RELATED"/>
    <property type="match status" value="1"/>
</dbReference>
<dbReference type="Gene3D" id="3.40.50.1820">
    <property type="entry name" value="alpha/beta hydrolase"/>
    <property type="match status" value="1"/>
</dbReference>
<evidence type="ECO:0000256" key="3">
    <source>
        <dbReference type="ARBA" id="ARBA00022651"/>
    </source>
</evidence>
<gene>
    <name evidence="11" type="ORF">DMC30DRAFT_367011</name>
</gene>
<comment type="similarity">
    <text evidence="1 10">Belongs to the tannase family.</text>
</comment>
<evidence type="ECO:0000256" key="7">
    <source>
        <dbReference type="ARBA" id="ARBA00022837"/>
    </source>
</evidence>
<dbReference type="AlphaFoldDB" id="A0A5C5FS61"/>
<keyword evidence="6 10" id="KW-0378">Hydrolase</keyword>
<dbReference type="InterPro" id="IPR011118">
    <property type="entry name" value="Tannase/feruloyl_esterase"/>
</dbReference>
<keyword evidence="3" id="KW-0858">Xylan degradation</keyword>
<proteinExistence type="inferred from homology"/>
<dbReference type="EMBL" id="SOZI01000106">
    <property type="protein sequence ID" value="TNY19159.1"/>
    <property type="molecule type" value="Genomic_DNA"/>
</dbReference>
<dbReference type="PANTHER" id="PTHR33938:SF15">
    <property type="entry name" value="FERULOYL ESTERASE B-RELATED"/>
    <property type="match status" value="1"/>
</dbReference>
<keyword evidence="12" id="KW-1185">Reference proteome</keyword>
<comment type="caution">
    <text evidence="11">The sequence shown here is derived from an EMBL/GenBank/DDBJ whole genome shotgun (WGS) entry which is preliminary data.</text>
</comment>
<keyword evidence="5" id="KW-0732">Signal</keyword>
<dbReference type="GO" id="GO:0045493">
    <property type="term" value="P:xylan catabolic process"/>
    <property type="evidence" value="ECO:0007669"/>
    <property type="project" value="UniProtKB-KW"/>
</dbReference>
<keyword evidence="4" id="KW-0479">Metal-binding</keyword>
<evidence type="ECO:0000256" key="5">
    <source>
        <dbReference type="ARBA" id="ARBA00022729"/>
    </source>
</evidence>
<evidence type="ECO:0000256" key="8">
    <source>
        <dbReference type="ARBA" id="ARBA00023157"/>
    </source>
</evidence>
<dbReference type="InterPro" id="IPR029058">
    <property type="entry name" value="AB_hydrolase_fold"/>
</dbReference>
<comment type="catalytic activity">
    <reaction evidence="9">
        <text>feruloyl-polysaccharide + H2O = ferulate + polysaccharide.</text>
        <dbReference type="EC" id="3.1.1.73"/>
    </reaction>
</comment>
<keyword evidence="3" id="KW-0119">Carbohydrate metabolism</keyword>
<dbReference type="ESTHER" id="9basi-a0a5c5fs61">
    <property type="family name" value="Tannase"/>
</dbReference>
<evidence type="ECO:0000256" key="10">
    <source>
        <dbReference type="RuleBase" id="RU361238"/>
    </source>
</evidence>
<evidence type="ECO:0000313" key="11">
    <source>
        <dbReference type="EMBL" id="TNY19159.1"/>
    </source>
</evidence>
<dbReference type="Pfam" id="PF07519">
    <property type="entry name" value="Tannase"/>
    <property type="match status" value="1"/>
</dbReference>